<evidence type="ECO:0000256" key="1">
    <source>
        <dbReference type="ARBA" id="ARBA00008425"/>
    </source>
</evidence>
<dbReference type="InterPro" id="IPR042098">
    <property type="entry name" value="TauD-like_sf"/>
</dbReference>
<dbReference type="InParanoid" id="A0A263D3H5"/>
<evidence type="ECO:0000256" key="3">
    <source>
        <dbReference type="ARBA" id="ARBA00023002"/>
    </source>
</evidence>
<proteinExistence type="inferred from homology"/>
<dbReference type="RefSeq" id="WP_094862779.1">
    <property type="nucleotide sequence ID" value="NZ_NKYE01000006.1"/>
</dbReference>
<dbReference type="PIRSF" id="PIRSF019543">
    <property type="entry name" value="Clavaminate_syn"/>
    <property type="match status" value="1"/>
</dbReference>
<dbReference type="EMBL" id="NKYE01000006">
    <property type="protein sequence ID" value="OZM72921.1"/>
    <property type="molecule type" value="Genomic_DNA"/>
</dbReference>
<name>A0A263D3H5_9PSEU</name>
<dbReference type="InterPro" id="IPR053447">
    <property type="entry name" value="Alpha-KG_dependent_hydroxylase"/>
</dbReference>
<dbReference type="GO" id="GO:0005506">
    <property type="term" value="F:iron ion binding"/>
    <property type="evidence" value="ECO:0007669"/>
    <property type="project" value="InterPro"/>
</dbReference>
<dbReference type="InterPro" id="IPR014503">
    <property type="entry name" value="Clavaminate_syn-like"/>
</dbReference>
<reference evidence="7 8" key="1">
    <citation type="submission" date="2017-07" db="EMBL/GenBank/DDBJ databases">
        <title>Amycolatopsis antarcticus sp. nov., isolated from the surface of an Antarcticus brown macroalga.</title>
        <authorList>
            <person name="Wang J."/>
            <person name="Leiva S."/>
            <person name="Huang J."/>
            <person name="Huang Y."/>
        </authorList>
    </citation>
    <scope>NUCLEOTIDE SEQUENCE [LARGE SCALE GENOMIC DNA]</scope>
    <source>
        <strain evidence="7 8">AU-G6</strain>
    </source>
</reference>
<dbReference type="Proteomes" id="UP000242444">
    <property type="component" value="Unassembled WGS sequence"/>
</dbReference>
<dbReference type="Gene3D" id="3.60.130.10">
    <property type="entry name" value="Clavaminate synthase-like"/>
    <property type="match status" value="1"/>
</dbReference>
<keyword evidence="2 5" id="KW-0479">Metal-binding</keyword>
<evidence type="ECO:0000256" key="2">
    <source>
        <dbReference type="ARBA" id="ARBA00022723"/>
    </source>
</evidence>
<dbReference type="SUPFAM" id="SSF51197">
    <property type="entry name" value="Clavaminate synthase-like"/>
    <property type="match status" value="1"/>
</dbReference>
<keyword evidence="8" id="KW-1185">Reference proteome</keyword>
<organism evidence="7 8">
    <name type="scientific">Amycolatopsis antarctica</name>
    <dbReference type="NCBI Taxonomy" id="1854586"/>
    <lineage>
        <taxon>Bacteria</taxon>
        <taxon>Bacillati</taxon>
        <taxon>Actinomycetota</taxon>
        <taxon>Actinomycetes</taxon>
        <taxon>Pseudonocardiales</taxon>
        <taxon>Pseudonocardiaceae</taxon>
        <taxon>Amycolatopsis</taxon>
    </lineage>
</organism>
<feature type="domain" description="TauD/TfdA-like" evidence="6">
    <location>
        <begin position="113"/>
        <end position="321"/>
    </location>
</feature>
<dbReference type="OrthoDB" id="3872700at2"/>
<comment type="similarity">
    <text evidence="1">Belongs to the clavaminate synthase family.</text>
</comment>
<dbReference type="InterPro" id="IPR003819">
    <property type="entry name" value="TauD/TfdA-like"/>
</dbReference>
<evidence type="ECO:0000256" key="4">
    <source>
        <dbReference type="ARBA" id="ARBA00023004"/>
    </source>
</evidence>
<evidence type="ECO:0000259" key="6">
    <source>
        <dbReference type="Pfam" id="PF02668"/>
    </source>
</evidence>
<dbReference type="NCBIfam" id="NF041363">
    <property type="entry name" value="GntD_guanitoxin"/>
    <property type="match status" value="1"/>
</dbReference>
<gene>
    <name evidence="7" type="ORF">CFN78_11710</name>
</gene>
<comment type="caution">
    <text evidence="7">The sequence shown here is derived from an EMBL/GenBank/DDBJ whole genome shotgun (WGS) entry which is preliminary data.</text>
</comment>
<accession>A0A263D3H5</accession>
<evidence type="ECO:0000256" key="5">
    <source>
        <dbReference type="PIRSR" id="PIRSR019543-2"/>
    </source>
</evidence>
<feature type="binding site" evidence="5">
    <location>
        <position position="146"/>
    </location>
    <ligand>
        <name>Fe cation</name>
        <dbReference type="ChEBI" id="CHEBI:24875"/>
    </ligand>
</feature>
<evidence type="ECO:0000313" key="8">
    <source>
        <dbReference type="Proteomes" id="UP000242444"/>
    </source>
</evidence>
<keyword evidence="3" id="KW-0560">Oxidoreductase</keyword>
<dbReference type="Pfam" id="PF02668">
    <property type="entry name" value="TauD"/>
    <property type="match status" value="1"/>
</dbReference>
<dbReference type="GO" id="GO:0016491">
    <property type="term" value="F:oxidoreductase activity"/>
    <property type="evidence" value="ECO:0007669"/>
    <property type="project" value="UniProtKB-KW"/>
</dbReference>
<protein>
    <submittedName>
        <fullName evidence="7">Arginine beta-hydroxylase, Fe(II)/alpha-ketoglutarate-dependent</fullName>
    </submittedName>
</protein>
<sequence length="343" mass="38371">MFDLTIDDREAREVGALLDDLAGTYSTVEDPAFQRRLPVHAHELPVRVREHLTTFRLGEPAGVCVISGCQVDQDRVGPTPAHWRDQGPVSPALREEIFILLCGSLLGDPIGWSTQHDGRFVHDVLPVPGDENEQIGTGSAQTITWHVEDAFHPFRGDYVGLMCLRNPDKVATTYADMADLEIDEETAEVLAEPRFYIRPDNSHLNGASANGTVPSPGAARLMAASRERILGMHNDPEPVPVLFGADHAPYLRLDPYFMDFDRMDQEAAVALKRLSAEIDRNLREATLAPGDVCFVDNFRAVHGRNEFTARYDGTDRWLKRVNVARDLRKSREARLHAESRIIF</sequence>
<dbReference type="AlphaFoldDB" id="A0A263D3H5"/>
<evidence type="ECO:0000313" key="7">
    <source>
        <dbReference type="EMBL" id="OZM72921.1"/>
    </source>
</evidence>
<keyword evidence="4 5" id="KW-0408">Iron</keyword>
<feature type="binding site" evidence="5">
    <location>
        <position position="148"/>
    </location>
    <ligand>
        <name>Fe cation</name>
        <dbReference type="ChEBI" id="CHEBI:24875"/>
    </ligand>
</feature>